<dbReference type="Proteomes" id="UP000053647">
    <property type="component" value="Unassembled WGS sequence"/>
</dbReference>
<dbReference type="HOGENOM" id="CLU_006344_6_3_1"/>
<organism evidence="1 2">
    <name type="scientific">Paxillus involutus ATCC 200175</name>
    <dbReference type="NCBI Taxonomy" id="664439"/>
    <lineage>
        <taxon>Eukaryota</taxon>
        <taxon>Fungi</taxon>
        <taxon>Dikarya</taxon>
        <taxon>Basidiomycota</taxon>
        <taxon>Agaricomycotina</taxon>
        <taxon>Agaricomycetes</taxon>
        <taxon>Agaricomycetidae</taxon>
        <taxon>Boletales</taxon>
        <taxon>Paxilineae</taxon>
        <taxon>Paxillaceae</taxon>
        <taxon>Paxillus</taxon>
    </lineage>
</organism>
<accession>A0A0C9SM29</accession>
<gene>
    <name evidence="1" type="ORF">PAXINDRAFT_93459</name>
</gene>
<reference evidence="1 2" key="1">
    <citation type="submission" date="2014-06" db="EMBL/GenBank/DDBJ databases">
        <authorList>
            <consortium name="DOE Joint Genome Institute"/>
            <person name="Kuo A."/>
            <person name="Kohler A."/>
            <person name="Nagy L.G."/>
            <person name="Floudas D."/>
            <person name="Copeland A."/>
            <person name="Barry K.W."/>
            <person name="Cichocki N."/>
            <person name="Veneault-Fourrey C."/>
            <person name="LaButti K."/>
            <person name="Lindquist E.A."/>
            <person name="Lipzen A."/>
            <person name="Lundell T."/>
            <person name="Morin E."/>
            <person name="Murat C."/>
            <person name="Sun H."/>
            <person name="Tunlid A."/>
            <person name="Henrissat B."/>
            <person name="Grigoriev I.V."/>
            <person name="Hibbett D.S."/>
            <person name="Martin F."/>
            <person name="Nordberg H.P."/>
            <person name="Cantor M.N."/>
            <person name="Hua S.X."/>
        </authorList>
    </citation>
    <scope>NUCLEOTIDE SEQUENCE [LARGE SCALE GENOMIC DNA]</scope>
    <source>
        <strain evidence="1 2">ATCC 200175</strain>
    </source>
</reference>
<feature type="non-terminal residue" evidence="1">
    <location>
        <position position="1"/>
    </location>
</feature>
<dbReference type="AlphaFoldDB" id="A0A0C9SM29"/>
<reference evidence="2" key="2">
    <citation type="submission" date="2015-01" db="EMBL/GenBank/DDBJ databases">
        <title>Evolutionary Origins and Diversification of the Mycorrhizal Mutualists.</title>
        <authorList>
            <consortium name="DOE Joint Genome Institute"/>
            <consortium name="Mycorrhizal Genomics Consortium"/>
            <person name="Kohler A."/>
            <person name="Kuo A."/>
            <person name="Nagy L.G."/>
            <person name="Floudas D."/>
            <person name="Copeland A."/>
            <person name="Barry K.W."/>
            <person name="Cichocki N."/>
            <person name="Veneault-Fourrey C."/>
            <person name="LaButti K."/>
            <person name="Lindquist E.A."/>
            <person name="Lipzen A."/>
            <person name="Lundell T."/>
            <person name="Morin E."/>
            <person name="Murat C."/>
            <person name="Riley R."/>
            <person name="Ohm R."/>
            <person name="Sun H."/>
            <person name="Tunlid A."/>
            <person name="Henrissat B."/>
            <person name="Grigoriev I.V."/>
            <person name="Hibbett D.S."/>
            <person name="Martin F."/>
        </authorList>
    </citation>
    <scope>NUCLEOTIDE SEQUENCE [LARGE SCALE GENOMIC DNA]</scope>
    <source>
        <strain evidence="2">ATCC 200175</strain>
    </source>
</reference>
<protein>
    <submittedName>
        <fullName evidence="1">Uncharacterized protein</fullName>
    </submittedName>
</protein>
<sequence length="60" mass="6614">QQFGAPNGLCSSTTESKHILVVKDPYRRTNHHNALGQMLLINQCLDKLAALCVDFGERGC</sequence>
<evidence type="ECO:0000313" key="1">
    <source>
        <dbReference type="EMBL" id="KIJ05454.1"/>
    </source>
</evidence>
<dbReference type="EMBL" id="KN820966">
    <property type="protein sequence ID" value="KIJ05454.1"/>
    <property type="molecule type" value="Genomic_DNA"/>
</dbReference>
<keyword evidence="2" id="KW-1185">Reference proteome</keyword>
<name>A0A0C9SM29_PAXIN</name>
<proteinExistence type="predicted"/>
<dbReference type="OrthoDB" id="3246013at2759"/>
<evidence type="ECO:0000313" key="2">
    <source>
        <dbReference type="Proteomes" id="UP000053647"/>
    </source>
</evidence>